<dbReference type="Gene3D" id="1.25.40.10">
    <property type="entry name" value="Tetratricopeptide repeat domain"/>
    <property type="match status" value="1"/>
</dbReference>
<gene>
    <name evidence="2" type="ORF">G9Q37_02550</name>
</gene>
<feature type="transmembrane region" description="Helical" evidence="1">
    <location>
        <begin position="20"/>
        <end position="36"/>
    </location>
</feature>
<dbReference type="KEGG" id="hcz:G9Q37_02550"/>
<keyword evidence="1" id="KW-0812">Transmembrane</keyword>
<organism evidence="2 3">
    <name type="scientific">Hydrogenophaga crocea</name>
    <dbReference type="NCBI Taxonomy" id="2716225"/>
    <lineage>
        <taxon>Bacteria</taxon>
        <taxon>Pseudomonadati</taxon>
        <taxon>Pseudomonadota</taxon>
        <taxon>Betaproteobacteria</taxon>
        <taxon>Burkholderiales</taxon>
        <taxon>Comamonadaceae</taxon>
        <taxon>Hydrogenophaga</taxon>
    </lineage>
</organism>
<evidence type="ECO:0000313" key="3">
    <source>
        <dbReference type="Proteomes" id="UP000503162"/>
    </source>
</evidence>
<proteinExistence type="predicted"/>
<accession>A0A6G8ID81</accession>
<keyword evidence="3" id="KW-1185">Reference proteome</keyword>
<evidence type="ECO:0000256" key="1">
    <source>
        <dbReference type="SAM" id="Phobius"/>
    </source>
</evidence>
<keyword evidence="1" id="KW-1133">Transmembrane helix</keyword>
<evidence type="ECO:0000313" key="2">
    <source>
        <dbReference type="EMBL" id="QIM51093.1"/>
    </source>
</evidence>
<dbReference type="EMBL" id="CP049989">
    <property type="protein sequence ID" value="QIM51093.1"/>
    <property type="molecule type" value="Genomic_DNA"/>
</dbReference>
<name>A0A6G8ID81_9BURK</name>
<dbReference type="InterPro" id="IPR011990">
    <property type="entry name" value="TPR-like_helical_dom_sf"/>
</dbReference>
<protein>
    <submittedName>
        <fullName evidence="2">Uncharacterized protein</fullName>
    </submittedName>
</protein>
<keyword evidence="1" id="KW-0472">Membrane</keyword>
<dbReference type="RefSeq" id="WP_166224126.1">
    <property type="nucleotide sequence ID" value="NZ_CP049989.1"/>
</dbReference>
<reference evidence="2 3" key="1">
    <citation type="submission" date="2020-03" db="EMBL/GenBank/DDBJ databases">
        <title>Hydrogenophaga sp. nov. isolated from cyanobacterial mat.</title>
        <authorList>
            <person name="Thorat V."/>
            <person name="Kirdat K."/>
            <person name="Tiwarekar B."/>
            <person name="Costa E.D."/>
            <person name="Yadav A."/>
        </authorList>
    </citation>
    <scope>NUCLEOTIDE SEQUENCE [LARGE SCALE GENOMIC DNA]</scope>
    <source>
        <strain evidence="2 3">BA0156</strain>
    </source>
</reference>
<sequence>MTEAQASAAITGRRKRRGSTLGLVLLMAAGLIWWNWQTLCIWAHFVHPFASPRVVFDADKAATLSAERRAEFERELFKEVYMWNTWSRRYNAPDGLVQREARWRAMAAEGFELAYLSLTVFEPSTVQVHNPLPALNRLQTLARQGDAGAMCLFSAISVMLPTRPGVDWSRLRAQARDWMQKGAYLGHPDCFIQLGGRLRTGNDGFRQDVARGTDLLIKALRAGYLRAAGSFWSDIDRQGLDSARNRRLVYCWGYQMAQYESSDADLSLRVYRNQAPREQQAALDDERNQLRRWHPALDECIALNNATPGE</sequence>
<dbReference type="Proteomes" id="UP000503162">
    <property type="component" value="Chromosome"/>
</dbReference>
<dbReference type="AlphaFoldDB" id="A0A6G8ID81"/>